<organism evidence="1 2">
    <name type="scientific">Caligus rogercresseyi</name>
    <name type="common">Sea louse</name>
    <dbReference type="NCBI Taxonomy" id="217165"/>
    <lineage>
        <taxon>Eukaryota</taxon>
        <taxon>Metazoa</taxon>
        <taxon>Ecdysozoa</taxon>
        <taxon>Arthropoda</taxon>
        <taxon>Crustacea</taxon>
        <taxon>Multicrustacea</taxon>
        <taxon>Hexanauplia</taxon>
        <taxon>Copepoda</taxon>
        <taxon>Siphonostomatoida</taxon>
        <taxon>Caligidae</taxon>
        <taxon>Caligus</taxon>
    </lineage>
</organism>
<reference evidence="2" key="1">
    <citation type="submission" date="2021-01" db="EMBL/GenBank/DDBJ databases">
        <title>Caligus Genome Assembly.</title>
        <authorList>
            <person name="Gallardo-Escarate C."/>
        </authorList>
    </citation>
    <scope>NUCLEOTIDE SEQUENCE [LARGE SCALE GENOMIC DNA]</scope>
</reference>
<proteinExistence type="predicted"/>
<evidence type="ECO:0000313" key="2">
    <source>
        <dbReference type="Proteomes" id="UP000595437"/>
    </source>
</evidence>
<sequence length="59" mass="6786">MIRLYGKVMKPVTICLDRLQAEVNAYMGILLPYLMLLKRKLQTIKRESELHPGGCLVRA</sequence>
<keyword evidence="2" id="KW-1185">Reference proteome</keyword>
<accession>A0A7T8HI62</accession>
<protein>
    <submittedName>
        <fullName evidence="1">Uncharacterized protein</fullName>
    </submittedName>
</protein>
<dbReference type="Proteomes" id="UP000595437">
    <property type="component" value="Chromosome 7"/>
</dbReference>
<dbReference type="EMBL" id="CP045896">
    <property type="protein sequence ID" value="QQP50451.1"/>
    <property type="molecule type" value="Genomic_DNA"/>
</dbReference>
<evidence type="ECO:0000313" key="1">
    <source>
        <dbReference type="EMBL" id="QQP50451.1"/>
    </source>
</evidence>
<gene>
    <name evidence="1" type="ORF">FKW44_011458</name>
</gene>
<dbReference type="AlphaFoldDB" id="A0A7T8HI62"/>
<name>A0A7T8HI62_CALRO</name>